<dbReference type="Proteomes" id="UP000002572">
    <property type="component" value="Chromosome"/>
</dbReference>
<dbReference type="eggNOG" id="COG3366">
    <property type="taxonomic scope" value="Bacteria"/>
</dbReference>
<feature type="transmembrane region" description="Helical" evidence="1">
    <location>
        <begin position="48"/>
        <end position="65"/>
    </location>
</feature>
<dbReference type="EMBL" id="CP002432">
    <property type="protein sequence ID" value="ADU65123.1"/>
    <property type="molecule type" value="Genomic_DNA"/>
</dbReference>
<keyword evidence="1" id="KW-1133">Transmembrane helix</keyword>
<dbReference type="STRING" id="653733.Selin_0367"/>
<dbReference type="InterPro" id="IPR011642">
    <property type="entry name" value="Gate_dom"/>
</dbReference>
<evidence type="ECO:0000313" key="4">
    <source>
        <dbReference type="Proteomes" id="UP000002572"/>
    </source>
</evidence>
<evidence type="ECO:0000313" key="3">
    <source>
        <dbReference type="EMBL" id="ADU65123.1"/>
    </source>
</evidence>
<feature type="transmembrane region" description="Helical" evidence="1">
    <location>
        <begin position="210"/>
        <end position="232"/>
    </location>
</feature>
<keyword evidence="4" id="KW-1185">Reference proteome</keyword>
<evidence type="ECO:0000259" key="2">
    <source>
        <dbReference type="Pfam" id="PF07670"/>
    </source>
</evidence>
<keyword evidence="1" id="KW-0812">Transmembrane</keyword>
<dbReference type="HOGENOM" id="CLU_062018_0_0_0"/>
<gene>
    <name evidence="3" type="ordered locus">Selin_0367</name>
</gene>
<feature type="transmembrane region" description="Helical" evidence="1">
    <location>
        <begin position="315"/>
        <end position="335"/>
    </location>
</feature>
<evidence type="ECO:0000256" key="1">
    <source>
        <dbReference type="SAM" id="Phobius"/>
    </source>
</evidence>
<dbReference type="InParanoid" id="E6W745"/>
<organism evidence="3 4">
    <name type="scientific">Desulfurispirillum indicum (strain ATCC BAA-1389 / DSM 22839 / S5)</name>
    <dbReference type="NCBI Taxonomy" id="653733"/>
    <lineage>
        <taxon>Bacteria</taxon>
        <taxon>Pseudomonadati</taxon>
        <taxon>Chrysiogenota</taxon>
        <taxon>Chrysiogenia</taxon>
        <taxon>Chrysiogenales</taxon>
        <taxon>Chrysiogenaceae</taxon>
        <taxon>Desulfurispirillum</taxon>
    </lineage>
</organism>
<dbReference type="Pfam" id="PF07670">
    <property type="entry name" value="Gate"/>
    <property type="match status" value="1"/>
</dbReference>
<feature type="transmembrane region" description="Helical" evidence="1">
    <location>
        <begin position="97"/>
        <end position="118"/>
    </location>
</feature>
<dbReference type="KEGG" id="din:Selin_0367"/>
<accession>E6W745</accession>
<keyword evidence="1" id="KW-0472">Membrane</keyword>
<feature type="transmembrane region" description="Helical" evidence="1">
    <location>
        <begin position="253"/>
        <end position="273"/>
    </location>
</feature>
<feature type="transmembrane region" description="Helical" evidence="1">
    <location>
        <begin position="154"/>
        <end position="173"/>
    </location>
</feature>
<protein>
    <submittedName>
        <fullName evidence="3">Nucleoside recognition domain protein</fullName>
    </submittedName>
</protein>
<feature type="transmembrane region" description="Helical" evidence="1">
    <location>
        <begin position="124"/>
        <end position="142"/>
    </location>
</feature>
<name>E6W745_DESIS</name>
<feature type="domain" description="Nucleoside transporter/FeoB GTPase Gate" evidence="2">
    <location>
        <begin position="53"/>
        <end position="142"/>
    </location>
</feature>
<reference evidence="3 4" key="1">
    <citation type="submission" date="2010-12" db="EMBL/GenBank/DDBJ databases">
        <title>Complete sequence of Desulfurispirillum indicum S5.</title>
        <authorList>
            <consortium name="US DOE Joint Genome Institute"/>
            <person name="Lucas S."/>
            <person name="Copeland A."/>
            <person name="Lapidus A."/>
            <person name="Cheng J.-F."/>
            <person name="Goodwin L."/>
            <person name="Pitluck S."/>
            <person name="Chertkov O."/>
            <person name="Held B."/>
            <person name="Detter J.C."/>
            <person name="Han C."/>
            <person name="Tapia R."/>
            <person name="Land M."/>
            <person name="Hauser L."/>
            <person name="Kyrpides N."/>
            <person name="Ivanova N."/>
            <person name="Mikhailova N."/>
            <person name="Haggblom M."/>
            <person name="Rauschenbach I."/>
            <person name="Bini E."/>
            <person name="Woyke T."/>
        </authorList>
    </citation>
    <scope>NUCLEOTIDE SEQUENCE [LARGE SCALE GENOMIC DNA]</scope>
    <source>
        <strain evidence="4">ATCC BAA-1389 / DSM 22839 / S5</strain>
    </source>
</reference>
<sequence>MALVFSTDWSIRGVQNTVKEIGARMTHHYPVAFSLLARGIANIFKDTIRISMVLFRILIPIVIIIKILEELGLIAVIGSVLAPLMSLAGLPGSMGIVLATAIFTNIYGGMVAFAAIFASEQLTVAQVTVIATMMLVAHNFPIELAVARKAGMRVGVAFGVRMVGAFVLGAVLYHTYRLGDWLQQEAVLLWRPPYENPTLVQWALGEVQKLLIIFVIIFALLLVLKILERLGVNEFLKWALRPLLGRMGIGPEATNITLVGMMLGLAYGGGLIIREAQSGNIPHRDIFASLTLMGLTHSLIEDTLLMMLIGGHFSGLFWGRLLFSLVAVYLIMRLLSRVPDHTFYRFAFHPARREDGGVQEPQR</sequence>
<proteinExistence type="predicted"/>
<dbReference type="AlphaFoldDB" id="E6W745"/>